<organism evidence="1">
    <name type="scientific">marine metagenome</name>
    <dbReference type="NCBI Taxonomy" id="408172"/>
    <lineage>
        <taxon>unclassified sequences</taxon>
        <taxon>metagenomes</taxon>
        <taxon>ecological metagenomes</taxon>
    </lineage>
</organism>
<sequence length="46" mass="5236">VLNIASFDTNIRSRSIQHIKLAIDFCNEINSQLYTFHPGFLTDPKG</sequence>
<proteinExistence type="predicted"/>
<dbReference type="InterPro" id="IPR036237">
    <property type="entry name" value="Xyl_isomerase-like_sf"/>
</dbReference>
<feature type="non-terminal residue" evidence="1">
    <location>
        <position position="46"/>
    </location>
</feature>
<accession>A0A382ZXE6</accession>
<dbReference type="SUPFAM" id="SSF51658">
    <property type="entry name" value="Xylose isomerase-like"/>
    <property type="match status" value="1"/>
</dbReference>
<name>A0A382ZXE6_9ZZZZ</name>
<feature type="non-terminal residue" evidence="1">
    <location>
        <position position="1"/>
    </location>
</feature>
<dbReference type="AlphaFoldDB" id="A0A382ZXE6"/>
<gene>
    <name evidence="1" type="ORF">METZ01_LOCUS452975</name>
</gene>
<dbReference type="EMBL" id="UINC01187411">
    <property type="protein sequence ID" value="SVE00121.1"/>
    <property type="molecule type" value="Genomic_DNA"/>
</dbReference>
<protein>
    <submittedName>
        <fullName evidence="1">Uncharacterized protein</fullName>
    </submittedName>
</protein>
<reference evidence="1" key="1">
    <citation type="submission" date="2018-05" db="EMBL/GenBank/DDBJ databases">
        <authorList>
            <person name="Lanie J.A."/>
            <person name="Ng W.-L."/>
            <person name="Kazmierczak K.M."/>
            <person name="Andrzejewski T.M."/>
            <person name="Davidsen T.M."/>
            <person name="Wayne K.J."/>
            <person name="Tettelin H."/>
            <person name="Glass J.I."/>
            <person name="Rusch D."/>
            <person name="Podicherti R."/>
            <person name="Tsui H.-C.T."/>
            <person name="Winkler M.E."/>
        </authorList>
    </citation>
    <scope>NUCLEOTIDE SEQUENCE</scope>
</reference>
<evidence type="ECO:0000313" key="1">
    <source>
        <dbReference type="EMBL" id="SVE00121.1"/>
    </source>
</evidence>
<dbReference type="Gene3D" id="3.20.20.150">
    <property type="entry name" value="Divalent-metal-dependent TIM barrel enzymes"/>
    <property type="match status" value="1"/>
</dbReference>